<evidence type="ECO:0000313" key="1">
    <source>
        <dbReference type="EMBL" id="KAF2848579.1"/>
    </source>
</evidence>
<reference evidence="1" key="1">
    <citation type="submission" date="2020-01" db="EMBL/GenBank/DDBJ databases">
        <authorList>
            <consortium name="DOE Joint Genome Institute"/>
            <person name="Haridas S."/>
            <person name="Albert R."/>
            <person name="Binder M."/>
            <person name="Bloem J."/>
            <person name="Labutti K."/>
            <person name="Salamov A."/>
            <person name="Andreopoulos B."/>
            <person name="Baker S.E."/>
            <person name="Barry K."/>
            <person name="Bills G."/>
            <person name="Bluhm B.H."/>
            <person name="Cannon C."/>
            <person name="Castanera R."/>
            <person name="Culley D.E."/>
            <person name="Daum C."/>
            <person name="Ezra D."/>
            <person name="Gonzalez J.B."/>
            <person name="Henrissat B."/>
            <person name="Kuo A."/>
            <person name="Liang C."/>
            <person name="Lipzen A."/>
            <person name="Lutzoni F."/>
            <person name="Magnuson J."/>
            <person name="Mondo S."/>
            <person name="Nolan M."/>
            <person name="Ohm R."/>
            <person name="Pangilinan J."/>
            <person name="Park H.-J."/>
            <person name="Ramirez L."/>
            <person name="Alfaro M."/>
            <person name="Sun H."/>
            <person name="Tritt A."/>
            <person name="Yoshinaga Y."/>
            <person name="Zwiers L.-H."/>
            <person name="Turgeon B.G."/>
            <person name="Goodwin S.B."/>
            <person name="Spatafora J.W."/>
            <person name="Crous P.W."/>
            <person name="Grigoriev I.V."/>
        </authorList>
    </citation>
    <scope>NUCLEOTIDE SEQUENCE</scope>
    <source>
        <strain evidence="1">IPT5</strain>
    </source>
</reference>
<protein>
    <submittedName>
        <fullName evidence="1">Uncharacterized protein</fullName>
    </submittedName>
</protein>
<accession>A0A6A7B2L4</accession>
<dbReference type="Proteomes" id="UP000799423">
    <property type="component" value="Unassembled WGS sequence"/>
</dbReference>
<organism evidence="1 2">
    <name type="scientific">Plenodomus tracheiphilus IPT5</name>
    <dbReference type="NCBI Taxonomy" id="1408161"/>
    <lineage>
        <taxon>Eukaryota</taxon>
        <taxon>Fungi</taxon>
        <taxon>Dikarya</taxon>
        <taxon>Ascomycota</taxon>
        <taxon>Pezizomycotina</taxon>
        <taxon>Dothideomycetes</taxon>
        <taxon>Pleosporomycetidae</taxon>
        <taxon>Pleosporales</taxon>
        <taxon>Pleosporineae</taxon>
        <taxon>Leptosphaeriaceae</taxon>
        <taxon>Plenodomus</taxon>
    </lineage>
</organism>
<keyword evidence="2" id="KW-1185">Reference proteome</keyword>
<gene>
    <name evidence="1" type="ORF">T440DRAFT_168748</name>
</gene>
<sequence>MIVSMRLTNYETLAIVWIDLRPLYLFLRCRLRACIAGKSLAISVDRELETPVQRV</sequence>
<proteinExistence type="predicted"/>
<name>A0A6A7B2L4_9PLEO</name>
<dbReference type="AlphaFoldDB" id="A0A6A7B2L4"/>
<dbReference type="EMBL" id="MU006317">
    <property type="protein sequence ID" value="KAF2848579.1"/>
    <property type="molecule type" value="Genomic_DNA"/>
</dbReference>
<evidence type="ECO:0000313" key="2">
    <source>
        <dbReference type="Proteomes" id="UP000799423"/>
    </source>
</evidence>